<dbReference type="EMBL" id="AMSG01000002">
    <property type="protein sequence ID" value="EKF56356.1"/>
    <property type="molecule type" value="Genomic_DNA"/>
</dbReference>
<dbReference type="SUPFAM" id="SSF55021">
    <property type="entry name" value="ACT-like"/>
    <property type="match status" value="1"/>
</dbReference>
<dbReference type="OrthoDB" id="1438443at2"/>
<dbReference type="PATRIC" id="fig|555500.3.peg.520"/>
<evidence type="ECO:0000313" key="2">
    <source>
        <dbReference type="EMBL" id="EKF56356.1"/>
    </source>
</evidence>
<evidence type="ECO:0000313" key="3">
    <source>
        <dbReference type="Proteomes" id="UP000007364"/>
    </source>
</evidence>
<dbReference type="Gene3D" id="3.30.2130.10">
    <property type="entry name" value="VC0802-like"/>
    <property type="match status" value="1"/>
</dbReference>
<dbReference type="InterPro" id="IPR045739">
    <property type="entry name" value="ACT_dom_pair"/>
</dbReference>
<reference evidence="2 3" key="1">
    <citation type="journal article" date="2012" name="J. Bacteriol.">
        <title>Genome Sequence of Galbibacter marinum Type Strain ck-I2-15.</title>
        <authorList>
            <person name="Lai Q."/>
            <person name="Li C."/>
            <person name="Shao Z."/>
        </authorList>
    </citation>
    <scope>NUCLEOTIDE SEQUENCE [LARGE SCALE GENOMIC DNA]</scope>
    <source>
        <strain evidence="3">ck-I2-15</strain>
    </source>
</reference>
<name>K2Q6A9_9FLAO</name>
<dbReference type="PANTHER" id="PTHR40099:SF1">
    <property type="entry name" value="ACETOLACTATE SYNTHASE, SMALL SUBUNIT"/>
    <property type="match status" value="1"/>
</dbReference>
<comment type="caution">
    <text evidence="2">The sequence shown here is derived from an EMBL/GenBank/DDBJ whole genome shotgun (WGS) entry which is preliminary data.</text>
</comment>
<dbReference type="PANTHER" id="PTHR40099">
    <property type="entry name" value="ACETOLACTATE SYNTHASE, SMALL SUBUNIT"/>
    <property type="match status" value="1"/>
</dbReference>
<keyword evidence="3" id="KW-1185">Reference proteome</keyword>
<dbReference type="InterPro" id="IPR045865">
    <property type="entry name" value="ACT-like_dom_sf"/>
</dbReference>
<sequence length="137" mass="15195">MKDLEILLENKVGQLARLGKLLGENNISLEGGGVFTVGDICIAHFLVENANKAKFTLQSNGIKVLGINGVLILKLRQDIPGQLGRFCSELAEAKVQILHQYSDHQNQLILVVDKPLVGKKIADQWMKTWWGGQEYSI</sequence>
<dbReference type="AlphaFoldDB" id="K2Q6A9"/>
<dbReference type="eggNOG" id="COG4747">
    <property type="taxonomic scope" value="Bacteria"/>
</dbReference>
<gene>
    <name evidence="2" type="ORF">I215_02498</name>
</gene>
<proteinExistence type="predicted"/>
<dbReference type="Pfam" id="PF19571">
    <property type="entry name" value="ACT_8"/>
    <property type="match status" value="1"/>
</dbReference>
<feature type="domain" description="ACT" evidence="1">
    <location>
        <begin position="2"/>
        <end position="103"/>
    </location>
</feature>
<organism evidence="2 3">
    <name type="scientific">Galbibacter marinus</name>
    <dbReference type="NCBI Taxonomy" id="555500"/>
    <lineage>
        <taxon>Bacteria</taxon>
        <taxon>Pseudomonadati</taxon>
        <taxon>Bacteroidota</taxon>
        <taxon>Flavobacteriia</taxon>
        <taxon>Flavobacteriales</taxon>
        <taxon>Flavobacteriaceae</taxon>
        <taxon>Galbibacter</taxon>
    </lineage>
</organism>
<dbReference type="STRING" id="555500.I215_02498"/>
<protein>
    <submittedName>
        <fullName evidence="2">Amino acid-binding ACT domain-containing protein</fullName>
    </submittedName>
</protein>
<accession>K2Q6A9</accession>
<evidence type="ECO:0000259" key="1">
    <source>
        <dbReference type="Pfam" id="PF19571"/>
    </source>
</evidence>
<dbReference type="Proteomes" id="UP000007364">
    <property type="component" value="Unassembled WGS sequence"/>
</dbReference>
<dbReference type="RefSeq" id="WP_008990375.1">
    <property type="nucleotide sequence ID" value="NZ_AMSG01000002.1"/>
</dbReference>